<sequence>MRLASIISALEWICTIAAATSTQGLYDLVERRLPRHSQNFAFVLNETLHLNETDRQNDHYTIATSSNGSIAISGNSVGALATVLRRYFVDVAHVDLYWFIGSRLDQVSATLPRPNATITGASIVPWRYFFNTVTFSYTTPFWSWSDWELELDWLALHGVNLPLAWVGFEKILLDAFQEVNLTTSQILPFFSGPAFQAWNRFGNIQGSWGGELPLQWIDQQFELQQKILSRMLELGMTPILPAFTGFVPRALTDVYPNATVVNGSQWEDFPTELTNTTFLEPSDPLFSELQKIVLTKQLDYYGNITQFYTLDQYNENDPFSGDLDYLRDVTHGTWQSLKAANPAAVWVMQGWLFTSNADFWTNERIEAYLSGVEVDEDMLVLDLFSESQPQWQRTESYYGKPWIWNQLHDYGDNQGLYGQIDNLTINPIEALANSSSLVGFGLTPEGQEGNEIMYALLLDQAWQRTPIDTALYFHDWVRTRYSSHNNTVPEQLYTAWELLRTSTYNNTNLTSNAVSKAIFELAPNTTHLANRTGHHPTTVNYDPAAVRDAWGAMYAASAHDAALWTNPAFTHDFVDVTRQVFSNAFTASYTALIASWNAPSSASNETGSGTFEPHAQALILLLRTLDPLLAALPQFNLAPWLASARALAPASNSTTTNEIADFYEYNARNQITQWGPQGNINDYASKSWGGLVGDYYLPRWLVFLEYLREVGPEGYEDAGVRQMIAGVEEGFQVPGNGLGIRENSGDVRSVVESAVVPALEKLGIIQ</sequence>
<evidence type="ECO:0000256" key="2">
    <source>
        <dbReference type="SAM" id="SignalP"/>
    </source>
</evidence>
<dbReference type="PANTHER" id="PTHR12872:SF1">
    <property type="entry name" value="ALPHA-N-ACETYLGLUCOSAMINIDASE"/>
    <property type="match status" value="1"/>
</dbReference>
<keyword evidence="2" id="KW-0732">Signal</keyword>
<dbReference type="InterPro" id="IPR024733">
    <property type="entry name" value="NAGLU_tim-barrel"/>
</dbReference>
<evidence type="ECO:0000259" key="5">
    <source>
        <dbReference type="Pfam" id="PF12972"/>
    </source>
</evidence>
<evidence type="ECO:0000313" key="7">
    <source>
        <dbReference type="Proteomes" id="UP000800036"/>
    </source>
</evidence>
<feature type="domain" description="Alpha-N-acetylglucosaminidase N-terminal" evidence="4">
    <location>
        <begin position="24"/>
        <end position="112"/>
    </location>
</feature>
<dbReference type="GO" id="GO:0016787">
    <property type="term" value="F:hydrolase activity"/>
    <property type="evidence" value="ECO:0007669"/>
    <property type="project" value="UniProtKB-KW"/>
</dbReference>
<dbReference type="Proteomes" id="UP000800036">
    <property type="component" value="Unassembled WGS sequence"/>
</dbReference>
<feature type="domain" description="Alpha-N-acetylglucosaminidase tim-barrel" evidence="3">
    <location>
        <begin position="127"/>
        <end position="463"/>
    </location>
</feature>
<dbReference type="OrthoDB" id="64736at2759"/>
<reference evidence="6" key="1">
    <citation type="journal article" date="2020" name="Stud. Mycol.">
        <title>101 Dothideomycetes genomes: a test case for predicting lifestyles and emergence of pathogens.</title>
        <authorList>
            <person name="Haridas S."/>
            <person name="Albert R."/>
            <person name="Binder M."/>
            <person name="Bloem J."/>
            <person name="Labutti K."/>
            <person name="Salamov A."/>
            <person name="Andreopoulos B."/>
            <person name="Baker S."/>
            <person name="Barry K."/>
            <person name="Bills G."/>
            <person name="Bluhm B."/>
            <person name="Cannon C."/>
            <person name="Castanera R."/>
            <person name="Culley D."/>
            <person name="Daum C."/>
            <person name="Ezra D."/>
            <person name="Gonzalez J."/>
            <person name="Henrissat B."/>
            <person name="Kuo A."/>
            <person name="Liang C."/>
            <person name="Lipzen A."/>
            <person name="Lutzoni F."/>
            <person name="Magnuson J."/>
            <person name="Mondo S."/>
            <person name="Nolan M."/>
            <person name="Ohm R."/>
            <person name="Pangilinan J."/>
            <person name="Park H.-J."/>
            <person name="Ramirez L."/>
            <person name="Alfaro M."/>
            <person name="Sun H."/>
            <person name="Tritt A."/>
            <person name="Yoshinaga Y."/>
            <person name="Zwiers L.-H."/>
            <person name="Turgeon B."/>
            <person name="Goodwin S."/>
            <person name="Spatafora J."/>
            <person name="Crous P."/>
            <person name="Grigoriev I."/>
        </authorList>
    </citation>
    <scope>NUCLEOTIDE SEQUENCE</scope>
    <source>
        <strain evidence="6">CBS 107.79</strain>
    </source>
</reference>
<dbReference type="Gene3D" id="3.20.20.80">
    <property type="entry name" value="Glycosidases"/>
    <property type="match status" value="1"/>
</dbReference>
<dbReference type="Gene3D" id="3.30.379.10">
    <property type="entry name" value="Chitobiase/beta-hexosaminidase domain 2-like"/>
    <property type="match status" value="1"/>
</dbReference>
<keyword evidence="1" id="KW-0378">Hydrolase</keyword>
<accession>A0A6A5VHJ3</accession>
<keyword evidence="7" id="KW-1185">Reference proteome</keyword>
<name>A0A6A5VHJ3_9PLEO</name>
<dbReference type="InterPro" id="IPR024732">
    <property type="entry name" value="NAGLU_C"/>
</dbReference>
<feature type="chain" id="PRO_5025402965" evidence="2">
    <location>
        <begin position="20"/>
        <end position="766"/>
    </location>
</feature>
<dbReference type="InterPro" id="IPR007781">
    <property type="entry name" value="NAGLU"/>
</dbReference>
<dbReference type="Pfam" id="PF12971">
    <property type="entry name" value="NAGLU_N"/>
    <property type="match status" value="1"/>
</dbReference>
<evidence type="ECO:0000259" key="4">
    <source>
        <dbReference type="Pfam" id="PF12971"/>
    </source>
</evidence>
<organism evidence="6 7">
    <name type="scientific">Bimuria novae-zelandiae CBS 107.79</name>
    <dbReference type="NCBI Taxonomy" id="1447943"/>
    <lineage>
        <taxon>Eukaryota</taxon>
        <taxon>Fungi</taxon>
        <taxon>Dikarya</taxon>
        <taxon>Ascomycota</taxon>
        <taxon>Pezizomycotina</taxon>
        <taxon>Dothideomycetes</taxon>
        <taxon>Pleosporomycetidae</taxon>
        <taxon>Pleosporales</taxon>
        <taxon>Massarineae</taxon>
        <taxon>Didymosphaeriaceae</taxon>
        <taxon>Bimuria</taxon>
    </lineage>
</organism>
<dbReference type="Pfam" id="PF12972">
    <property type="entry name" value="NAGLU_C"/>
    <property type="match status" value="1"/>
</dbReference>
<dbReference type="PANTHER" id="PTHR12872">
    <property type="entry name" value="ALPHA-N-ACETYLGLUCOSAMINIDASE"/>
    <property type="match status" value="1"/>
</dbReference>
<proteinExistence type="predicted"/>
<evidence type="ECO:0000313" key="6">
    <source>
        <dbReference type="EMBL" id="KAF1976150.1"/>
    </source>
</evidence>
<dbReference type="InterPro" id="IPR024240">
    <property type="entry name" value="NAGLU_N"/>
</dbReference>
<dbReference type="Pfam" id="PF05089">
    <property type="entry name" value="NAGLU"/>
    <property type="match status" value="1"/>
</dbReference>
<evidence type="ECO:0000256" key="1">
    <source>
        <dbReference type="ARBA" id="ARBA00022801"/>
    </source>
</evidence>
<evidence type="ECO:0000259" key="3">
    <source>
        <dbReference type="Pfam" id="PF05089"/>
    </source>
</evidence>
<feature type="signal peptide" evidence="2">
    <location>
        <begin position="1"/>
        <end position="19"/>
    </location>
</feature>
<feature type="domain" description="Alpha-N-acetylglucosaminidase C-terminal" evidence="5">
    <location>
        <begin position="472"/>
        <end position="736"/>
    </location>
</feature>
<dbReference type="EMBL" id="ML976667">
    <property type="protein sequence ID" value="KAF1976150.1"/>
    <property type="molecule type" value="Genomic_DNA"/>
</dbReference>
<dbReference type="Gene3D" id="1.20.120.670">
    <property type="entry name" value="N-acetyl-b-d-glucoasminidase"/>
    <property type="match status" value="1"/>
</dbReference>
<dbReference type="InterPro" id="IPR029018">
    <property type="entry name" value="Hex-like_dom2"/>
</dbReference>
<dbReference type="AlphaFoldDB" id="A0A6A5VHJ3"/>
<protein>
    <submittedName>
        <fullName evidence="6">Putative alpha-N-acetylglucosaminidase</fullName>
    </submittedName>
</protein>
<gene>
    <name evidence="6" type="ORF">BU23DRAFT_41861</name>
</gene>